<dbReference type="Gene3D" id="3.30.505.50">
    <property type="entry name" value="Sigma 54 modulation/S30EA ribosomal protein, C-terminal domain"/>
    <property type="match status" value="1"/>
</dbReference>
<dbReference type="PANTHER" id="PTHR33231">
    <property type="entry name" value="30S RIBOSOMAL PROTEIN"/>
    <property type="match status" value="1"/>
</dbReference>
<evidence type="ECO:0000259" key="4">
    <source>
        <dbReference type="Pfam" id="PF16321"/>
    </source>
</evidence>
<dbReference type="InterPro" id="IPR050574">
    <property type="entry name" value="HPF/YfiA_ribosome-assoc"/>
</dbReference>
<dbReference type="InterPro" id="IPR003489">
    <property type="entry name" value="RHF/RaiA"/>
</dbReference>
<dbReference type="GO" id="GO:0045900">
    <property type="term" value="P:negative regulation of translational elongation"/>
    <property type="evidence" value="ECO:0007669"/>
    <property type="project" value="TreeGrafter"/>
</dbReference>
<evidence type="ECO:0000313" key="5">
    <source>
        <dbReference type="EMBL" id="SFP06022.1"/>
    </source>
</evidence>
<dbReference type="GO" id="GO:0043024">
    <property type="term" value="F:ribosomal small subunit binding"/>
    <property type="evidence" value="ECO:0007669"/>
    <property type="project" value="TreeGrafter"/>
</dbReference>
<evidence type="ECO:0000256" key="3">
    <source>
        <dbReference type="ARBA" id="ARBA00041148"/>
    </source>
</evidence>
<evidence type="ECO:0000256" key="2">
    <source>
        <dbReference type="ARBA" id="ARBA00038695"/>
    </source>
</evidence>
<feature type="domain" description="Sigma 54 modulation/S30EA ribosomal protein C-terminal" evidence="4">
    <location>
        <begin position="123"/>
        <end position="178"/>
    </location>
</feature>
<dbReference type="Proteomes" id="UP000199227">
    <property type="component" value="Unassembled WGS sequence"/>
</dbReference>
<keyword evidence="6" id="KW-1185">Reference proteome</keyword>
<dbReference type="STRING" id="223786.SAMN05216234_10564"/>
<sequence>MNISIVGRHFELTDAIKQHIESAIDGLKKYNLDIISTRVVIDADERNGKKGYSVEFVINMANKNTVVIRQKDKDVYAAVDLAIDRAHKVLRRHHDKVTEHKSVRPDELAAAHEAEIAAALADDTDEIVPTELELYKPLEIEEALNLLKSSPDKQFIVFNDMDGKMRVLYRRNDGRFGLY</sequence>
<dbReference type="InterPro" id="IPR036567">
    <property type="entry name" value="RHF-like"/>
</dbReference>
<name>A0A1I5M8U8_9BACT</name>
<evidence type="ECO:0000256" key="1">
    <source>
        <dbReference type="ARBA" id="ARBA00022845"/>
    </source>
</evidence>
<dbReference type="CDD" id="cd00552">
    <property type="entry name" value="RaiA"/>
    <property type="match status" value="1"/>
</dbReference>
<dbReference type="EMBL" id="FOXB01000005">
    <property type="protein sequence ID" value="SFP06022.1"/>
    <property type="molecule type" value="Genomic_DNA"/>
</dbReference>
<dbReference type="RefSeq" id="WP_092911028.1">
    <property type="nucleotide sequence ID" value="NZ_FOXB01000005.1"/>
</dbReference>
<dbReference type="InterPro" id="IPR038416">
    <property type="entry name" value="Ribosom_S30AE_C_sf"/>
</dbReference>
<protein>
    <recommendedName>
        <fullName evidence="3">Ribosome hibernation promoting factor</fullName>
    </recommendedName>
</protein>
<reference evidence="5 6" key="1">
    <citation type="submission" date="2016-10" db="EMBL/GenBank/DDBJ databases">
        <authorList>
            <person name="de Groot N.N."/>
        </authorList>
    </citation>
    <scope>NUCLEOTIDE SEQUENCE [LARGE SCALE GENOMIC DNA]</scope>
    <source>
        <strain evidence="5 6">EP1-55-1</strain>
    </source>
</reference>
<proteinExistence type="predicted"/>
<dbReference type="SUPFAM" id="SSF69754">
    <property type="entry name" value="Ribosome binding protein Y (YfiA homologue)"/>
    <property type="match status" value="1"/>
</dbReference>
<dbReference type="NCBIfam" id="TIGR00741">
    <property type="entry name" value="yfiA"/>
    <property type="match status" value="1"/>
</dbReference>
<accession>A0A1I5M8U8</accession>
<evidence type="ECO:0000313" key="6">
    <source>
        <dbReference type="Proteomes" id="UP000199227"/>
    </source>
</evidence>
<keyword evidence="1" id="KW-0810">Translation regulation</keyword>
<dbReference type="AlphaFoldDB" id="A0A1I5M8U8"/>
<gene>
    <name evidence="5" type="ORF">SAMN05216234_10564</name>
</gene>
<dbReference type="GO" id="GO:0022627">
    <property type="term" value="C:cytosolic small ribosomal subunit"/>
    <property type="evidence" value="ECO:0007669"/>
    <property type="project" value="TreeGrafter"/>
</dbReference>
<organism evidence="5 6">
    <name type="scientific">Hydrogenimonas thermophila</name>
    <dbReference type="NCBI Taxonomy" id="223786"/>
    <lineage>
        <taxon>Bacteria</taxon>
        <taxon>Pseudomonadati</taxon>
        <taxon>Campylobacterota</taxon>
        <taxon>Epsilonproteobacteria</taxon>
        <taxon>Campylobacterales</taxon>
        <taxon>Hydrogenimonadaceae</taxon>
        <taxon>Hydrogenimonas</taxon>
    </lineage>
</organism>
<dbReference type="InterPro" id="IPR032528">
    <property type="entry name" value="Ribosom_S30AE_C"/>
</dbReference>
<dbReference type="PANTHER" id="PTHR33231:SF1">
    <property type="entry name" value="30S RIBOSOMAL PROTEIN"/>
    <property type="match status" value="1"/>
</dbReference>
<dbReference type="Pfam" id="PF02482">
    <property type="entry name" value="Ribosomal_S30AE"/>
    <property type="match status" value="1"/>
</dbReference>
<dbReference type="Pfam" id="PF16321">
    <property type="entry name" value="Ribosom_S30AE_C"/>
    <property type="match status" value="1"/>
</dbReference>
<dbReference type="OrthoDB" id="9794975at2"/>
<comment type="subunit">
    <text evidence="2">Associates exclusively with 100S ribosomes, which are dimers of 70S ribosomes.</text>
</comment>
<dbReference type="Gene3D" id="3.30.160.100">
    <property type="entry name" value="Ribosome hibernation promotion factor-like"/>
    <property type="match status" value="1"/>
</dbReference>